<comment type="caution">
    <text evidence="1">The sequence shown here is derived from an EMBL/GenBank/DDBJ whole genome shotgun (WGS) entry which is preliminary data.</text>
</comment>
<dbReference type="SUPFAM" id="SSF48452">
    <property type="entry name" value="TPR-like"/>
    <property type="match status" value="1"/>
</dbReference>
<protein>
    <submittedName>
        <fullName evidence="1">Uncharacterized protein</fullName>
    </submittedName>
</protein>
<dbReference type="InterPro" id="IPR011990">
    <property type="entry name" value="TPR-like_helical_dom_sf"/>
</dbReference>
<gene>
    <name evidence="1" type="ORF">PVK06_003690</name>
</gene>
<reference evidence="1 2" key="1">
    <citation type="submission" date="2023-03" db="EMBL/GenBank/DDBJ databases">
        <title>WGS of Gossypium arboreum.</title>
        <authorList>
            <person name="Yu D."/>
        </authorList>
    </citation>
    <scope>NUCLEOTIDE SEQUENCE [LARGE SCALE GENOMIC DNA]</scope>
    <source>
        <tissue evidence="1">Leaf</tissue>
    </source>
</reference>
<sequence>MLLKFCQFDLPFAFCSLLMLYEEKKVKENRSEIKWKLYREILVVKTKRVFVVIRSLLFLHNTINELNIQEQAKLTSVDQMRGGNIESLAAIQRTRVLAYTLSQNSDPKFRNSKFLQFVSKMSRGELIIDDNQVKPASENGATEYYQQYNGGASWADEFAHDEVFRGPDHWANEFGAERLQQESVDDQWVNEFSKLHVDDWAEEIGRQAGEGALGDSSSDNWANSYDEKGLLSEAVLALEAEVMKNPENAEGWRLLGITHAENDDDQQFYHFYSLLRCAAAAATVSVRLQHSAWFLKLCFMIESMDSGNCASKCKDNSSKLIKNSDKVCTDETNRVIIDPLATTRQGNKESSLGPITSDAHGGIGEFPYKFNSPPTEVKKAQNHPHFDPDTTINLVSMVSVNHSSPRTPKDGIFDPFAPGPECMVFAPSYRKYVDEMRITVARRLNCDISVGTVGSVNHRTAADSISDEEMFESVYENLLEVIVSNQAEGFLTEFSNIECDSDGSKTSPSAPCLNGVSDTCTGAPIKLTGRSRVIDLGFCRKLEF</sequence>
<accession>A0ABR0QQ85</accession>
<dbReference type="Gene3D" id="1.25.40.10">
    <property type="entry name" value="Tetratricopeptide repeat domain"/>
    <property type="match status" value="1"/>
</dbReference>
<evidence type="ECO:0000313" key="2">
    <source>
        <dbReference type="Proteomes" id="UP001358586"/>
    </source>
</evidence>
<name>A0ABR0QQ85_GOSAR</name>
<dbReference type="EMBL" id="JARKNE010000002">
    <property type="protein sequence ID" value="KAK5841370.1"/>
    <property type="molecule type" value="Genomic_DNA"/>
</dbReference>
<keyword evidence="2" id="KW-1185">Reference proteome</keyword>
<dbReference type="PANTHER" id="PTHR36310:SF1">
    <property type="entry name" value="CYCLIN-DEPENDENT PROTEIN KINASE INHIBITOR SMR11"/>
    <property type="match status" value="1"/>
</dbReference>
<dbReference type="InterPro" id="IPR038971">
    <property type="entry name" value="SMR11/SMR16"/>
</dbReference>
<proteinExistence type="predicted"/>
<organism evidence="1 2">
    <name type="scientific">Gossypium arboreum</name>
    <name type="common">Tree cotton</name>
    <name type="synonym">Gossypium nanking</name>
    <dbReference type="NCBI Taxonomy" id="29729"/>
    <lineage>
        <taxon>Eukaryota</taxon>
        <taxon>Viridiplantae</taxon>
        <taxon>Streptophyta</taxon>
        <taxon>Embryophyta</taxon>
        <taxon>Tracheophyta</taxon>
        <taxon>Spermatophyta</taxon>
        <taxon>Magnoliopsida</taxon>
        <taxon>eudicotyledons</taxon>
        <taxon>Gunneridae</taxon>
        <taxon>Pentapetalae</taxon>
        <taxon>rosids</taxon>
        <taxon>malvids</taxon>
        <taxon>Malvales</taxon>
        <taxon>Malvaceae</taxon>
        <taxon>Malvoideae</taxon>
        <taxon>Gossypium</taxon>
    </lineage>
</organism>
<dbReference type="Proteomes" id="UP001358586">
    <property type="component" value="Chromosome 2"/>
</dbReference>
<dbReference type="PANTHER" id="PTHR36310">
    <property type="entry name" value="CYCLIN-DEPENDENT PROTEIN KINASE INHIBITOR SMR11"/>
    <property type="match status" value="1"/>
</dbReference>
<evidence type="ECO:0000313" key="1">
    <source>
        <dbReference type="EMBL" id="KAK5841370.1"/>
    </source>
</evidence>